<keyword evidence="2" id="KW-0479">Metal-binding</keyword>
<keyword evidence="9" id="KW-1185">Reference proteome</keyword>
<evidence type="ECO:0000256" key="7">
    <source>
        <dbReference type="SAM" id="MobiDB-lite"/>
    </source>
</evidence>
<evidence type="ECO:0000256" key="5">
    <source>
        <dbReference type="ARBA" id="ARBA00022833"/>
    </source>
</evidence>
<dbReference type="InterPro" id="IPR051059">
    <property type="entry name" value="VerF-like"/>
</dbReference>
<keyword evidence="4" id="KW-0863">Zinc-finger</keyword>
<evidence type="ECO:0000256" key="3">
    <source>
        <dbReference type="ARBA" id="ARBA00022737"/>
    </source>
</evidence>
<dbReference type="GO" id="GO:0000978">
    <property type="term" value="F:RNA polymerase II cis-regulatory region sequence-specific DNA binding"/>
    <property type="evidence" value="ECO:0007669"/>
    <property type="project" value="InterPro"/>
</dbReference>
<dbReference type="GO" id="GO:0005634">
    <property type="term" value="C:nucleus"/>
    <property type="evidence" value="ECO:0007669"/>
    <property type="project" value="UniProtKB-SubCell"/>
</dbReference>
<accession>A0A9N9VIC7</accession>
<comment type="subcellular location">
    <subcellularLocation>
        <location evidence="1">Nucleus</location>
    </subcellularLocation>
</comment>
<reference evidence="8" key="1">
    <citation type="submission" date="2021-10" db="EMBL/GenBank/DDBJ databases">
        <authorList>
            <person name="Piombo E."/>
        </authorList>
    </citation>
    <scope>NUCLEOTIDE SEQUENCE</scope>
</reference>
<sequence length="806" mass="89598">MQYWKSQGQQLHTASETSPTSTHGHHSLSNSISRYGPGPDGADSTTAESRSLGSTTGAPTANAGIFQSQPNTNFNVSETAQGQAYTYAGPGPIINEPMQPSWDMSLWDDFDLLRDDVEPWSSGSMLPSLITDYRLYYAPPFRMDLPELNTAYPSNVEGTDLDYAHQNDNNNKNMGYNAPAHLLTQHEDGVISRYESRLPSMQPGEGDASPPREDAAHIGLQEKTGQSPFTDAQFNPCGKPWRISKEGYRFIQTLIQSYTKVLPDDFVFPTRHSLWRYVEGFFSGFHEHLPFIHLPTFSMVTSAPELILAIASMGARYRFQRKPAYDLYLAARALLEHQLSDQEADSSLTESASDFLTDGNFPSSSYSSIRGDDVGSEHGSARTARETFHDKLANRDRNVQTMEAMIILIAMGTWNHKHLIRDALSTASQLALMVREDYQLLAEPEARAEEWLEWVAGEGRRRTILVAMSFLNLHSIAYDIPPKLPQSELGKMYLPAPETWWRAEDASAWEFARRKDAYEEVTLHASYASLIAPEGPLLKCAPSSFGNYILIHCIMQQIFFSRQLALQSLVTGGQALSPEVVSQIDLALRRWQRSWEATKDSSLDPSSKGGPLSFNSTALFRLAYIRLSANMGPCRRLDSGDPVSIAVGFRDAPFPERSSCVGQAVLQSAHSLSIPVRIGIEFVARTQALTWSIVHSLCGLECGLFLAKWLEKMALVSECGEALRDDERRLLGIVDSIISESDLGPGLQREHCETRRIRLMAVSVLRLWGHMLQGAHVFDIMSTIGAGLTLSASMMHKDMENSGSKN</sequence>
<evidence type="ECO:0000256" key="4">
    <source>
        <dbReference type="ARBA" id="ARBA00022771"/>
    </source>
</evidence>
<protein>
    <recommendedName>
        <fullName evidence="10">Transcription factor domain-containing protein</fullName>
    </recommendedName>
</protein>
<proteinExistence type="predicted"/>
<dbReference type="EMBL" id="CABFNQ020000694">
    <property type="protein sequence ID" value="CAH0023716.1"/>
    <property type="molecule type" value="Genomic_DNA"/>
</dbReference>
<dbReference type="CDD" id="cd12148">
    <property type="entry name" value="fungal_TF_MHR"/>
    <property type="match status" value="1"/>
</dbReference>
<organism evidence="8 9">
    <name type="scientific">Clonostachys rhizophaga</name>
    <dbReference type="NCBI Taxonomy" id="160324"/>
    <lineage>
        <taxon>Eukaryota</taxon>
        <taxon>Fungi</taxon>
        <taxon>Dikarya</taxon>
        <taxon>Ascomycota</taxon>
        <taxon>Pezizomycotina</taxon>
        <taxon>Sordariomycetes</taxon>
        <taxon>Hypocreomycetidae</taxon>
        <taxon>Hypocreales</taxon>
        <taxon>Bionectriaceae</taxon>
        <taxon>Clonostachys</taxon>
    </lineage>
</organism>
<feature type="region of interest" description="Disordered" evidence="7">
    <location>
        <begin position="1"/>
        <end position="73"/>
    </location>
</feature>
<comment type="caution">
    <text evidence="8">The sequence shown here is derived from an EMBL/GenBank/DDBJ whole genome shotgun (WGS) entry which is preliminary data.</text>
</comment>
<dbReference type="Proteomes" id="UP000696573">
    <property type="component" value="Unassembled WGS sequence"/>
</dbReference>
<evidence type="ECO:0000313" key="9">
    <source>
        <dbReference type="Proteomes" id="UP000696573"/>
    </source>
</evidence>
<dbReference type="GO" id="GO:0000785">
    <property type="term" value="C:chromatin"/>
    <property type="evidence" value="ECO:0007669"/>
    <property type="project" value="TreeGrafter"/>
</dbReference>
<keyword evidence="3" id="KW-0677">Repeat</keyword>
<feature type="compositionally biased region" description="Polar residues" evidence="7">
    <location>
        <begin position="1"/>
        <end position="33"/>
    </location>
</feature>
<keyword evidence="6" id="KW-0539">Nucleus</keyword>
<feature type="compositionally biased region" description="Polar residues" evidence="7">
    <location>
        <begin position="43"/>
        <end position="73"/>
    </location>
</feature>
<dbReference type="AlphaFoldDB" id="A0A9N9VIC7"/>
<name>A0A9N9VIC7_9HYPO</name>
<evidence type="ECO:0000313" key="8">
    <source>
        <dbReference type="EMBL" id="CAH0023716.1"/>
    </source>
</evidence>
<dbReference type="GO" id="GO:0008270">
    <property type="term" value="F:zinc ion binding"/>
    <property type="evidence" value="ECO:0007669"/>
    <property type="project" value="UniProtKB-KW"/>
</dbReference>
<dbReference type="GO" id="GO:0000981">
    <property type="term" value="F:DNA-binding transcription factor activity, RNA polymerase II-specific"/>
    <property type="evidence" value="ECO:0007669"/>
    <property type="project" value="InterPro"/>
</dbReference>
<evidence type="ECO:0000256" key="6">
    <source>
        <dbReference type="ARBA" id="ARBA00023242"/>
    </source>
</evidence>
<dbReference type="PANTHER" id="PTHR40626">
    <property type="entry name" value="MIP31509P"/>
    <property type="match status" value="1"/>
</dbReference>
<evidence type="ECO:0008006" key="10">
    <source>
        <dbReference type="Google" id="ProtNLM"/>
    </source>
</evidence>
<dbReference type="GO" id="GO:0006351">
    <property type="term" value="P:DNA-templated transcription"/>
    <property type="evidence" value="ECO:0007669"/>
    <property type="project" value="InterPro"/>
</dbReference>
<evidence type="ECO:0000256" key="1">
    <source>
        <dbReference type="ARBA" id="ARBA00004123"/>
    </source>
</evidence>
<evidence type="ECO:0000256" key="2">
    <source>
        <dbReference type="ARBA" id="ARBA00022723"/>
    </source>
</evidence>
<dbReference type="OrthoDB" id="654211at2759"/>
<dbReference type="PANTHER" id="PTHR40626:SF10">
    <property type="entry name" value="C2H2-TYPE DOMAIN-CONTAINING PROTEIN"/>
    <property type="match status" value="1"/>
</dbReference>
<keyword evidence="5" id="KW-0862">Zinc</keyword>
<gene>
    <name evidence="8" type="ORF">CRHIZ90672A_00000125</name>
</gene>